<evidence type="ECO:0000313" key="2">
    <source>
        <dbReference type="EMBL" id="MFC0241446.1"/>
    </source>
</evidence>
<reference evidence="2 3" key="1">
    <citation type="submission" date="2024-09" db="EMBL/GenBank/DDBJ databases">
        <authorList>
            <person name="Sun Q."/>
            <person name="Mori K."/>
        </authorList>
    </citation>
    <scope>NUCLEOTIDE SEQUENCE [LARGE SCALE GENOMIC DNA]</scope>
    <source>
        <strain evidence="2 3">KCTC 23279</strain>
    </source>
</reference>
<dbReference type="Proteomes" id="UP001589775">
    <property type="component" value="Unassembled WGS sequence"/>
</dbReference>
<proteinExistence type="predicted"/>
<protein>
    <submittedName>
        <fullName evidence="2">Uncharacterized protein</fullName>
    </submittedName>
</protein>
<evidence type="ECO:0000256" key="1">
    <source>
        <dbReference type="SAM" id="MobiDB-lite"/>
    </source>
</evidence>
<feature type="compositionally biased region" description="Basic and acidic residues" evidence="1">
    <location>
        <begin position="1"/>
        <end position="19"/>
    </location>
</feature>
<dbReference type="RefSeq" id="WP_378388400.1">
    <property type="nucleotide sequence ID" value="NZ_JBHLWM010000005.1"/>
</dbReference>
<comment type="caution">
    <text evidence="2">The sequence shown here is derived from an EMBL/GenBank/DDBJ whole genome shotgun (WGS) entry which is preliminary data.</text>
</comment>
<organism evidence="2 3">
    <name type="scientific">Rhodopseudomonas telluris</name>
    <dbReference type="NCBI Taxonomy" id="644215"/>
    <lineage>
        <taxon>Bacteria</taxon>
        <taxon>Pseudomonadati</taxon>
        <taxon>Pseudomonadota</taxon>
        <taxon>Alphaproteobacteria</taxon>
        <taxon>Hyphomicrobiales</taxon>
        <taxon>Nitrobacteraceae</taxon>
        <taxon>Rhodopseudomonas</taxon>
    </lineage>
</organism>
<sequence length="83" mass="9015">MGADDRPDKIRLRRDRVSDEVGNATRISDGRAAGGDPVQRVAQKKAAIATGAIRRARSTDRQARMLPWAANSAKPVMERCEAA</sequence>
<feature type="region of interest" description="Disordered" evidence="1">
    <location>
        <begin position="1"/>
        <end position="40"/>
    </location>
</feature>
<accession>A0ABV6EUB0</accession>
<dbReference type="EMBL" id="JBHLWM010000005">
    <property type="protein sequence ID" value="MFC0241446.1"/>
    <property type="molecule type" value="Genomic_DNA"/>
</dbReference>
<keyword evidence="3" id="KW-1185">Reference proteome</keyword>
<evidence type="ECO:0000313" key="3">
    <source>
        <dbReference type="Proteomes" id="UP001589775"/>
    </source>
</evidence>
<name>A0ABV6EUB0_9BRAD</name>
<gene>
    <name evidence="2" type="ORF">ACFFJ6_13255</name>
</gene>